<dbReference type="GO" id="GO:0003700">
    <property type="term" value="F:DNA-binding transcription factor activity"/>
    <property type="evidence" value="ECO:0007669"/>
    <property type="project" value="InterPro"/>
</dbReference>
<feature type="domain" description="HTH deoR-type" evidence="4">
    <location>
        <begin position="3"/>
        <end position="58"/>
    </location>
</feature>
<evidence type="ECO:0000313" key="6">
    <source>
        <dbReference type="Proteomes" id="UP000886741"/>
    </source>
</evidence>
<dbReference type="InterPro" id="IPR036388">
    <property type="entry name" value="WH-like_DNA-bd_sf"/>
</dbReference>
<dbReference type="Gene3D" id="1.10.10.10">
    <property type="entry name" value="Winged helix-like DNA-binding domain superfamily/Winged helix DNA-binding domain"/>
    <property type="match status" value="1"/>
</dbReference>
<sequence length="260" mass="28841">MNKTTRLHEVEVALYLHGSVDIAELSQTLQVSEMTIRRDINTLVSAGKAIRTRGGAMLPVAHYMDGIDLETRSALYIPQKRAIAKKAVELIQSGDTIFLDDSSTTSCIVEFLPRNIQLIVTTCSLRTAMQLTRFPNIEVICLGGNVNKATQAASGPLCNDLLRSMYFKTVFLGFAFISEDGVITTNSLDEYAIKRCLIQHYKQQVLMADSSKFMRRSYIALSNVQNFSHIITDSDIPSSFVDFCNRNGVSLTIAPCKNTV</sequence>
<reference evidence="5" key="1">
    <citation type="submission" date="2020-10" db="EMBL/GenBank/DDBJ databases">
        <authorList>
            <person name="Gilroy R."/>
        </authorList>
    </citation>
    <scope>NUCLEOTIDE SEQUENCE</scope>
    <source>
        <strain evidence="5">ChiBcec16-1751</strain>
    </source>
</reference>
<organism evidence="5 6">
    <name type="scientific">Candidatus Avoscillospira avistercoris</name>
    <dbReference type="NCBI Taxonomy" id="2840707"/>
    <lineage>
        <taxon>Bacteria</taxon>
        <taxon>Bacillati</taxon>
        <taxon>Bacillota</taxon>
        <taxon>Clostridia</taxon>
        <taxon>Eubacteriales</taxon>
        <taxon>Oscillospiraceae</taxon>
        <taxon>Oscillospiraceae incertae sedis</taxon>
        <taxon>Candidatus Avoscillospira</taxon>
    </lineage>
</organism>
<dbReference type="InterPro" id="IPR014036">
    <property type="entry name" value="DeoR-like_C"/>
</dbReference>
<accession>A0A9D1JTP2</accession>
<proteinExistence type="predicted"/>
<dbReference type="Pfam" id="PF00455">
    <property type="entry name" value="DeoRC"/>
    <property type="match status" value="1"/>
</dbReference>
<dbReference type="PANTHER" id="PTHR30363:SF44">
    <property type="entry name" value="AGA OPERON TRANSCRIPTIONAL REPRESSOR-RELATED"/>
    <property type="match status" value="1"/>
</dbReference>
<dbReference type="Pfam" id="PF08220">
    <property type="entry name" value="HTH_DeoR"/>
    <property type="match status" value="1"/>
</dbReference>
<evidence type="ECO:0000256" key="3">
    <source>
        <dbReference type="ARBA" id="ARBA00023163"/>
    </source>
</evidence>
<keyword evidence="1" id="KW-0805">Transcription regulation</keyword>
<dbReference type="InterPro" id="IPR037171">
    <property type="entry name" value="NagB/RpiA_transferase-like"/>
</dbReference>
<evidence type="ECO:0000256" key="2">
    <source>
        <dbReference type="ARBA" id="ARBA00023125"/>
    </source>
</evidence>
<dbReference type="InterPro" id="IPR036390">
    <property type="entry name" value="WH_DNA-bd_sf"/>
</dbReference>
<dbReference type="AlphaFoldDB" id="A0A9D1JTP2"/>
<dbReference type="PRINTS" id="PR00037">
    <property type="entry name" value="HTHLACR"/>
</dbReference>
<dbReference type="PROSITE" id="PS51000">
    <property type="entry name" value="HTH_DEOR_2"/>
    <property type="match status" value="1"/>
</dbReference>
<name>A0A9D1JTP2_9FIRM</name>
<comment type="caution">
    <text evidence="5">The sequence shown here is derived from an EMBL/GenBank/DDBJ whole genome shotgun (WGS) entry which is preliminary data.</text>
</comment>
<dbReference type="InterPro" id="IPR018356">
    <property type="entry name" value="Tscrpt_reg_HTH_DeoR_CS"/>
</dbReference>
<evidence type="ECO:0000259" key="4">
    <source>
        <dbReference type="PROSITE" id="PS51000"/>
    </source>
</evidence>
<evidence type="ECO:0000256" key="1">
    <source>
        <dbReference type="ARBA" id="ARBA00023015"/>
    </source>
</evidence>
<keyword evidence="3" id="KW-0804">Transcription</keyword>
<reference evidence="5" key="2">
    <citation type="journal article" date="2021" name="PeerJ">
        <title>Extensive microbial diversity within the chicken gut microbiome revealed by metagenomics and culture.</title>
        <authorList>
            <person name="Gilroy R."/>
            <person name="Ravi A."/>
            <person name="Getino M."/>
            <person name="Pursley I."/>
            <person name="Horton D.L."/>
            <person name="Alikhan N.F."/>
            <person name="Baker D."/>
            <person name="Gharbi K."/>
            <person name="Hall N."/>
            <person name="Watson M."/>
            <person name="Adriaenssens E.M."/>
            <person name="Foster-Nyarko E."/>
            <person name="Jarju S."/>
            <person name="Secka A."/>
            <person name="Antonio M."/>
            <person name="Oren A."/>
            <person name="Chaudhuri R.R."/>
            <person name="La Ragione R."/>
            <person name="Hildebrand F."/>
            <person name="Pallen M.J."/>
        </authorList>
    </citation>
    <scope>NUCLEOTIDE SEQUENCE</scope>
    <source>
        <strain evidence="5">ChiBcec16-1751</strain>
    </source>
</reference>
<dbReference type="GO" id="GO:0003677">
    <property type="term" value="F:DNA binding"/>
    <property type="evidence" value="ECO:0007669"/>
    <property type="project" value="UniProtKB-KW"/>
</dbReference>
<dbReference type="SMART" id="SM00420">
    <property type="entry name" value="HTH_DEOR"/>
    <property type="match status" value="1"/>
</dbReference>
<dbReference type="PANTHER" id="PTHR30363">
    <property type="entry name" value="HTH-TYPE TRANSCRIPTIONAL REGULATOR SRLR-RELATED"/>
    <property type="match status" value="1"/>
</dbReference>
<dbReference type="PROSITE" id="PS00894">
    <property type="entry name" value="HTH_DEOR_1"/>
    <property type="match status" value="1"/>
</dbReference>
<protein>
    <submittedName>
        <fullName evidence="5">DeoR/GlpR transcriptional regulator</fullName>
    </submittedName>
</protein>
<dbReference type="InterPro" id="IPR050313">
    <property type="entry name" value="Carb_Metab_HTH_regulators"/>
</dbReference>
<dbReference type="SUPFAM" id="SSF46785">
    <property type="entry name" value="Winged helix' DNA-binding domain"/>
    <property type="match status" value="1"/>
</dbReference>
<dbReference type="Proteomes" id="UP000886741">
    <property type="component" value="Unassembled WGS sequence"/>
</dbReference>
<dbReference type="Gene3D" id="3.40.50.1360">
    <property type="match status" value="1"/>
</dbReference>
<keyword evidence="2" id="KW-0238">DNA-binding</keyword>
<dbReference type="SUPFAM" id="SSF100950">
    <property type="entry name" value="NagB/RpiA/CoA transferase-like"/>
    <property type="match status" value="1"/>
</dbReference>
<evidence type="ECO:0000313" key="5">
    <source>
        <dbReference type="EMBL" id="HIS64389.1"/>
    </source>
</evidence>
<dbReference type="InterPro" id="IPR001034">
    <property type="entry name" value="DeoR_HTH"/>
</dbReference>
<dbReference type="SMART" id="SM01134">
    <property type="entry name" value="DeoRC"/>
    <property type="match status" value="1"/>
</dbReference>
<gene>
    <name evidence="5" type="ORF">IAA83_03335</name>
</gene>
<dbReference type="EMBL" id="DVJJ01000052">
    <property type="protein sequence ID" value="HIS64389.1"/>
    <property type="molecule type" value="Genomic_DNA"/>
</dbReference>